<reference evidence="1 2" key="1">
    <citation type="submission" date="2021-06" db="EMBL/GenBank/DDBJ databases">
        <title>Caerostris extrusa draft genome.</title>
        <authorList>
            <person name="Kono N."/>
            <person name="Arakawa K."/>
        </authorList>
    </citation>
    <scope>NUCLEOTIDE SEQUENCE [LARGE SCALE GENOMIC DNA]</scope>
</reference>
<dbReference type="EMBL" id="BPLR01015819">
    <property type="protein sequence ID" value="GIY78926.1"/>
    <property type="molecule type" value="Genomic_DNA"/>
</dbReference>
<dbReference type="AlphaFoldDB" id="A0AAV4W8V2"/>
<dbReference type="Proteomes" id="UP001054945">
    <property type="component" value="Unassembled WGS sequence"/>
</dbReference>
<accession>A0AAV4W8V2</accession>
<sequence>MGAVAALCGLKASVLCGEWGKGRRLSMA</sequence>
<proteinExistence type="predicted"/>
<protein>
    <submittedName>
        <fullName evidence="1">Uncharacterized protein</fullName>
    </submittedName>
</protein>
<comment type="caution">
    <text evidence="1">The sequence shown here is derived from an EMBL/GenBank/DDBJ whole genome shotgun (WGS) entry which is preliminary data.</text>
</comment>
<gene>
    <name evidence="1" type="ORF">CEXT_313581</name>
</gene>
<evidence type="ECO:0000313" key="2">
    <source>
        <dbReference type="Proteomes" id="UP001054945"/>
    </source>
</evidence>
<organism evidence="1 2">
    <name type="scientific">Caerostris extrusa</name>
    <name type="common">Bark spider</name>
    <name type="synonym">Caerostris bankana</name>
    <dbReference type="NCBI Taxonomy" id="172846"/>
    <lineage>
        <taxon>Eukaryota</taxon>
        <taxon>Metazoa</taxon>
        <taxon>Ecdysozoa</taxon>
        <taxon>Arthropoda</taxon>
        <taxon>Chelicerata</taxon>
        <taxon>Arachnida</taxon>
        <taxon>Araneae</taxon>
        <taxon>Araneomorphae</taxon>
        <taxon>Entelegynae</taxon>
        <taxon>Araneoidea</taxon>
        <taxon>Araneidae</taxon>
        <taxon>Caerostris</taxon>
    </lineage>
</organism>
<evidence type="ECO:0000313" key="1">
    <source>
        <dbReference type="EMBL" id="GIY78926.1"/>
    </source>
</evidence>
<feature type="non-terminal residue" evidence="1">
    <location>
        <position position="28"/>
    </location>
</feature>
<keyword evidence="2" id="KW-1185">Reference proteome</keyword>
<name>A0AAV4W8V2_CAEEX</name>